<dbReference type="SUPFAM" id="SSF74731">
    <property type="entry name" value="Ribosomal protein L20"/>
    <property type="match status" value="1"/>
</dbReference>
<dbReference type="CDD" id="cd07026">
    <property type="entry name" value="Ribosomal_L20"/>
    <property type="match status" value="1"/>
</dbReference>
<dbReference type="Pfam" id="PF00453">
    <property type="entry name" value="Ribosomal_L20"/>
    <property type="match status" value="1"/>
</dbReference>
<dbReference type="PRINTS" id="PR00062">
    <property type="entry name" value="RIBOSOMALL20"/>
</dbReference>
<dbReference type="GO" id="GO:0019843">
    <property type="term" value="F:rRNA binding"/>
    <property type="evidence" value="ECO:0007669"/>
    <property type="project" value="InterPro"/>
</dbReference>
<dbReference type="InterPro" id="IPR035566">
    <property type="entry name" value="Ribosomal_protein_bL20_C"/>
</dbReference>
<evidence type="ECO:0000256" key="1">
    <source>
        <dbReference type="ARBA" id="ARBA00007698"/>
    </source>
</evidence>
<evidence type="ECO:0000256" key="4">
    <source>
        <dbReference type="RuleBase" id="RU000561"/>
    </source>
</evidence>
<dbReference type="AlphaFoldDB" id="A0A7S4MX41"/>
<dbReference type="GO" id="GO:0005840">
    <property type="term" value="C:ribosome"/>
    <property type="evidence" value="ECO:0007669"/>
    <property type="project" value="UniProtKB-KW"/>
</dbReference>
<dbReference type="PANTHER" id="PTHR10986">
    <property type="entry name" value="39S RIBOSOMAL PROTEIN L20"/>
    <property type="match status" value="1"/>
</dbReference>
<dbReference type="GO" id="GO:1990904">
    <property type="term" value="C:ribonucleoprotein complex"/>
    <property type="evidence" value="ECO:0007669"/>
    <property type="project" value="UniProtKB-KW"/>
</dbReference>
<dbReference type="NCBIfam" id="TIGR01032">
    <property type="entry name" value="rplT_bact"/>
    <property type="match status" value="1"/>
</dbReference>
<protein>
    <recommendedName>
        <fullName evidence="6">50S ribosomal protein L20</fullName>
    </recommendedName>
</protein>
<dbReference type="GO" id="GO:0003735">
    <property type="term" value="F:structural constituent of ribosome"/>
    <property type="evidence" value="ECO:0007669"/>
    <property type="project" value="InterPro"/>
</dbReference>
<evidence type="ECO:0000256" key="3">
    <source>
        <dbReference type="ARBA" id="ARBA00023274"/>
    </source>
</evidence>
<keyword evidence="3 4" id="KW-0687">Ribonucleoprotein</keyword>
<sequence>MSLLSAVTRGFGRIGLSSPIPNMSKAYQQARSTALTSASSRSYLGHGFAARSVSCVALTTRNLLKPFQPLQQLGSTGSLFQPMAPLVQQLQARTFASRRFHKKKIIRLAKGYRGRTNCYRIAIRRVEKAWMYAYRDRKMKKREMRKLWIERLNAGVRQHGLTYSKFINMLHKSGVSLNRRMLADLAGMEPFSFKAVVDVVKMRSKFVG</sequence>
<evidence type="ECO:0000256" key="2">
    <source>
        <dbReference type="ARBA" id="ARBA00022980"/>
    </source>
</evidence>
<keyword evidence="2 4" id="KW-0689">Ribosomal protein</keyword>
<dbReference type="InterPro" id="IPR005813">
    <property type="entry name" value="Ribosomal_bL20"/>
</dbReference>
<proteinExistence type="inferred from homology"/>
<organism evidence="5">
    <name type="scientific">Odontella aurita</name>
    <dbReference type="NCBI Taxonomy" id="265563"/>
    <lineage>
        <taxon>Eukaryota</taxon>
        <taxon>Sar</taxon>
        <taxon>Stramenopiles</taxon>
        <taxon>Ochrophyta</taxon>
        <taxon>Bacillariophyta</taxon>
        <taxon>Mediophyceae</taxon>
        <taxon>Biddulphiophycidae</taxon>
        <taxon>Eupodiscales</taxon>
        <taxon>Odontellaceae</taxon>
        <taxon>Odontella</taxon>
    </lineage>
</organism>
<evidence type="ECO:0008006" key="6">
    <source>
        <dbReference type="Google" id="ProtNLM"/>
    </source>
</evidence>
<dbReference type="HAMAP" id="MF_00382">
    <property type="entry name" value="Ribosomal_bL20"/>
    <property type="match status" value="1"/>
</dbReference>
<gene>
    <name evidence="5" type="ORF">OAUR00152_LOCUS21140</name>
</gene>
<reference evidence="5" key="1">
    <citation type="submission" date="2021-01" db="EMBL/GenBank/DDBJ databases">
        <authorList>
            <person name="Corre E."/>
            <person name="Pelletier E."/>
            <person name="Niang G."/>
            <person name="Scheremetjew M."/>
            <person name="Finn R."/>
            <person name="Kale V."/>
            <person name="Holt S."/>
            <person name="Cochrane G."/>
            <person name="Meng A."/>
            <person name="Brown T."/>
            <person name="Cohen L."/>
        </authorList>
    </citation>
    <scope>NUCLEOTIDE SEQUENCE</scope>
    <source>
        <strain evidence="5">Isolate 1302-5</strain>
    </source>
</reference>
<dbReference type="FunFam" id="1.10.1900.20:FF:000001">
    <property type="entry name" value="50S ribosomal protein L20"/>
    <property type="match status" value="1"/>
</dbReference>
<dbReference type="Gene3D" id="1.10.1900.20">
    <property type="entry name" value="Ribosomal protein L20"/>
    <property type="match status" value="1"/>
</dbReference>
<accession>A0A7S4MX41</accession>
<comment type="similarity">
    <text evidence="1 4">Belongs to the bacterial ribosomal protein bL20 family.</text>
</comment>
<name>A0A7S4MX41_9STRA</name>
<evidence type="ECO:0000313" key="5">
    <source>
        <dbReference type="EMBL" id="CAE2250618.1"/>
    </source>
</evidence>
<dbReference type="GO" id="GO:0006412">
    <property type="term" value="P:translation"/>
    <property type="evidence" value="ECO:0007669"/>
    <property type="project" value="InterPro"/>
</dbReference>
<dbReference type="EMBL" id="HBKQ01031123">
    <property type="protein sequence ID" value="CAE2250618.1"/>
    <property type="molecule type" value="Transcribed_RNA"/>
</dbReference>
<dbReference type="Gene3D" id="6.10.160.10">
    <property type="match status" value="1"/>
</dbReference>